<keyword evidence="2" id="KW-1185">Reference proteome</keyword>
<comment type="caution">
    <text evidence="1">The sequence shown here is derived from an EMBL/GenBank/DDBJ whole genome shotgun (WGS) entry which is preliminary data.</text>
</comment>
<proteinExistence type="predicted"/>
<accession>A0ACB8CRE9</accession>
<sequence>MYPSRNASRRQNRDFRARRGPNTAHRPHTHKGHAGAGLARRELRSPATAYLGAACLQLKINRNHFSGCQTAQMFCLPTTREISTASGDVNLRHGYEKTGCALFAPPEELTTCTGSANGTRQKVWWRHLSLGHENRVAPPASLFPERPQPSHREVYVFKLHTMAEPSDTTLTFFTKATPSQWSYVLSLYKEVLKQKAALRTKKGGPEELIKLDAWQVEKNFFIRFPPSLSRWCREKNASTKAVRVAEKAVLCW</sequence>
<evidence type="ECO:0000313" key="2">
    <source>
        <dbReference type="Proteomes" id="UP000821865"/>
    </source>
</evidence>
<dbReference type="EMBL" id="CM023474">
    <property type="protein sequence ID" value="KAH7949593.1"/>
    <property type="molecule type" value="Genomic_DNA"/>
</dbReference>
<reference evidence="1" key="1">
    <citation type="submission" date="2020-05" db="EMBL/GenBank/DDBJ databases">
        <title>Large-scale comparative analyses of tick genomes elucidate their genetic diversity and vector capacities.</title>
        <authorList>
            <person name="Jia N."/>
            <person name="Wang J."/>
            <person name="Shi W."/>
            <person name="Du L."/>
            <person name="Sun Y."/>
            <person name="Zhan W."/>
            <person name="Jiang J."/>
            <person name="Wang Q."/>
            <person name="Zhang B."/>
            <person name="Ji P."/>
            <person name="Sakyi L.B."/>
            <person name="Cui X."/>
            <person name="Yuan T."/>
            <person name="Jiang B."/>
            <person name="Yang W."/>
            <person name="Lam T.T.-Y."/>
            <person name="Chang Q."/>
            <person name="Ding S."/>
            <person name="Wang X."/>
            <person name="Zhu J."/>
            <person name="Ruan X."/>
            <person name="Zhao L."/>
            <person name="Wei J."/>
            <person name="Que T."/>
            <person name="Du C."/>
            <person name="Cheng J."/>
            <person name="Dai P."/>
            <person name="Han X."/>
            <person name="Huang E."/>
            <person name="Gao Y."/>
            <person name="Liu J."/>
            <person name="Shao H."/>
            <person name="Ye R."/>
            <person name="Li L."/>
            <person name="Wei W."/>
            <person name="Wang X."/>
            <person name="Wang C."/>
            <person name="Yang T."/>
            <person name="Huo Q."/>
            <person name="Li W."/>
            <person name="Guo W."/>
            <person name="Chen H."/>
            <person name="Zhou L."/>
            <person name="Ni X."/>
            <person name="Tian J."/>
            <person name="Zhou Y."/>
            <person name="Sheng Y."/>
            <person name="Liu T."/>
            <person name="Pan Y."/>
            <person name="Xia L."/>
            <person name="Li J."/>
            <person name="Zhao F."/>
            <person name="Cao W."/>
        </authorList>
    </citation>
    <scope>NUCLEOTIDE SEQUENCE</scope>
    <source>
        <strain evidence="1">Dsil-2018</strain>
    </source>
</reference>
<evidence type="ECO:0000313" key="1">
    <source>
        <dbReference type="EMBL" id="KAH7949593.1"/>
    </source>
</evidence>
<name>A0ACB8CRE9_DERSI</name>
<protein>
    <submittedName>
        <fullName evidence="1">Uncharacterized protein</fullName>
    </submittedName>
</protein>
<gene>
    <name evidence="1" type="ORF">HPB49_012551</name>
</gene>
<dbReference type="Proteomes" id="UP000821865">
    <property type="component" value="Chromosome 5"/>
</dbReference>
<organism evidence="1 2">
    <name type="scientific">Dermacentor silvarum</name>
    <name type="common">Tick</name>
    <dbReference type="NCBI Taxonomy" id="543639"/>
    <lineage>
        <taxon>Eukaryota</taxon>
        <taxon>Metazoa</taxon>
        <taxon>Ecdysozoa</taxon>
        <taxon>Arthropoda</taxon>
        <taxon>Chelicerata</taxon>
        <taxon>Arachnida</taxon>
        <taxon>Acari</taxon>
        <taxon>Parasitiformes</taxon>
        <taxon>Ixodida</taxon>
        <taxon>Ixodoidea</taxon>
        <taxon>Ixodidae</taxon>
        <taxon>Rhipicephalinae</taxon>
        <taxon>Dermacentor</taxon>
    </lineage>
</organism>